<dbReference type="Proteomes" id="UP000287651">
    <property type="component" value="Unassembled WGS sequence"/>
</dbReference>
<dbReference type="AlphaFoldDB" id="A0A426ZPF9"/>
<sequence length="77" mass="8718">PRWFFLPFELITSREEPRNKAYGRTSTSSKNVGMKHTYIPLHIKGLSPDSTTERASWPRIGKDPIESSTPSETGHTC</sequence>
<organism evidence="2 3">
    <name type="scientific">Ensete ventricosum</name>
    <name type="common">Abyssinian banana</name>
    <name type="synonym">Musa ensete</name>
    <dbReference type="NCBI Taxonomy" id="4639"/>
    <lineage>
        <taxon>Eukaryota</taxon>
        <taxon>Viridiplantae</taxon>
        <taxon>Streptophyta</taxon>
        <taxon>Embryophyta</taxon>
        <taxon>Tracheophyta</taxon>
        <taxon>Spermatophyta</taxon>
        <taxon>Magnoliopsida</taxon>
        <taxon>Liliopsida</taxon>
        <taxon>Zingiberales</taxon>
        <taxon>Musaceae</taxon>
        <taxon>Ensete</taxon>
    </lineage>
</organism>
<reference evidence="2 3" key="1">
    <citation type="journal article" date="2014" name="Agronomy (Basel)">
        <title>A Draft Genome Sequence for Ensete ventricosum, the Drought-Tolerant Tree Against Hunger.</title>
        <authorList>
            <person name="Harrison J."/>
            <person name="Moore K.A."/>
            <person name="Paszkiewicz K."/>
            <person name="Jones T."/>
            <person name="Grant M."/>
            <person name="Ambacheew D."/>
            <person name="Muzemil S."/>
            <person name="Studholme D.J."/>
        </authorList>
    </citation>
    <scope>NUCLEOTIDE SEQUENCE [LARGE SCALE GENOMIC DNA]</scope>
</reference>
<comment type="caution">
    <text evidence="2">The sequence shown here is derived from an EMBL/GenBank/DDBJ whole genome shotgun (WGS) entry which is preliminary data.</text>
</comment>
<accession>A0A426ZPF9</accession>
<name>A0A426ZPF9_ENSVE</name>
<feature type="compositionally biased region" description="Polar residues" evidence="1">
    <location>
        <begin position="66"/>
        <end position="77"/>
    </location>
</feature>
<evidence type="ECO:0000313" key="2">
    <source>
        <dbReference type="EMBL" id="RRT65869.1"/>
    </source>
</evidence>
<feature type="non-terminal residue" evidence="2">
    <location>
        <position position="1"/>
    </location>
</feature>
<proteinExistence type="predicted"/>
<protein>
    <submittedName>
        <fullName evidence="2">Uncharacterized protein</fullName>
    </submittedName>
</protein>
<evidence type="ECO:0000313" key="3">
    <source>
        <dbReference type="Proteomes" id="UP000287651"/>
    </source>
</evidence>
<feature type="region of interest" description="Disordered" evidence="1">
    <location>
        <begin position="43"/>
        <end position="77"/>
    </location>
</feature>
<dbReference type="EMBL" id="AMZH03005657">
    <property type="protein sequence ID" value="RRT65869.1"/>
    <property type="molecule type" value="Genomic_DNA"/>
</dbReference>
<gene>
    <name evidence="2" type="ORF">B296_00017216</name>
</gene>
<evidence type="ECO:0000256" key="1">
    <source>
        <dbReference type="SAM" id="MobiDB-lite"/>
    </source>
</evidence>